<dbReference type="AlphaFoldDB" id="A0AAD4I4K3"/>
<evidence type="ECO:0000259" key="1">
    <source>
        <dbReference type="Pfam" id="PF03184"/>
    </source>
</evidence>
<proteinExistence type="predicted"/>
<keyword evidence="3" id="KW-1185">Reference proteome</keyword>
<evidence type="ECO:0000313" key="2">
    <source>
        <dbReference type="EMBL" id="KAG9185067.1"/>
    </source>
</evidence>
<organism evidence="2 3">
    <name type="scientific">Alternaria panax</name>
    <dbReference type="NCBI Taxonomy" id="48097"/>
    <lineage>
        <taxon>Eukaryota</taxon>
        <taxon>Fungi</taxon>
        <taxon>Dikarya</taxon>
        <taxon>Ascomycota</taxon>
        <taxon>Pezizomycotina</taxon>
        <taxon>Dothideomycetes</taxon>
        <taxon>Pleosporomycetidae</taxon>
        <taxon>Pleosporales</taxon>
        <taxon>Pleosporineae</taxon>
        <taxon>Pleosporaceae</taxon>
        <taxon>Alternaria</taxon>
        <taxon>Alternaria sect. Panax</taxon>
    </lineage>
</organism>
<dbReference type="PANTHER" id="PTHR19303">
    <property type="entry name" value="TRANSPOSON"/>
    <property type="match status" value="1"/>
</dbReference>
<gene>
    <name evidence="2" type="ORF">G6011_03014</name>
</gene>
<protein>
    <recommendedName>
        <fullName evidence="1">DDE-1 domain-containing protein</fullName>
    </recommendedName>
</protein>
<dbReference type="InterPro" id="IPR004875">
    <property type="entry name" value="DDE_SF_endonuclease_dom"/>
</dbReference>
<dbReference type="PANTHER" id="PTHR19303:SF74">
    <property type="entry name" value="POGO TRANSPOSABLE ELEMENT WITH KRAB DOMAIN"/>
    <property type="match status" value="1"/>
</dbReference>
<evidence type="ECO:0000313" key="3">
    <source>
        <dbReference type="Proteomes" id="UP001199106"/>
    </source>
</evidence>
<dbReference type="Pfam" id="PF03184">
    <property type="entry name" value="DDE_1"/>
    <property type="match status" value="1"/>
</dbReference>
<name>A0AAD4I4K3_9PLEO</name>
<accession>A0AAD4I4K3</accession>
<feature type="domain" description="DDE-1" evidence="1">
    <location>
        <begin position="107"/>
        <end position="229"/>
    </location>
</feature>
<comment type="caution">
    <text evidence="2">The sequence shown here is derived from an EMBL/GenBank/DDBJ whole genome shotgun (WGS) entry which is preliminary data.</text>
</comment>
<dbReference type="Proteomes" id="UP001199106">
    <property type="component" value="Unassembled WGS sequence"/>
</dbReference>
<dbReference type="EMBL" id="JAANER010000012">
    <property type="protein sequence ID" value="KAG9185067.1"/>
    <property type="molecule type" value="Genomic_DNA"/>
</dbReference>
<dbReference type="InterPro" id="IPR050863">
    <property type="entry name" value="CenT-Element_Derived"/>
</dbReference>
<dbReference type="GO" id="GO:0003677">
    <property type="term" value="F:DNA binding"/>
    <property type="evidence" value="ECO:0007669"/>
    <property type="project" value="TreeGrafter"/>
</dbReference>
<sequence>MANRILRMNGDNNPVGKRWISFFLKRNLRVASIVGRKIEGSRAEGATQEQIRAFLELFERTRVRLGIRTEDMWNMDETGKAMEVCANTRVLADSRKSKAYKQSPENREWASIIECMSATGKKLRCGVIFKGKNLQSTGFPAIIPDWLYTTSENGWTSDAIGLEWLQRIFLPETAPSDDRWRMLILDGHGSHIDLEFLWTCKQNKVQLLFLPAHSSHVLQPLDLSVFSVVEILPKPDPGTIASR</sequence>
<dbReference type="GO" id="GO:0005634">
    <property type="term" value="C:nucleus"/>
    <property type="evidence" value="ECO:0007669"/>
    <property type="project" value="TreeGrafter"/>
</dbReference>
<reference evidence="2" key="1">
    <citation type="submission" date="2021-07" db="EMBL/GenBank/DDBJ databases">
        <title>Genome Resource of American Ginseng Black Spot Pathogen Alternaria panax.</title>
        <authorList>
            <person name="Qiu C."/>
            <person name="Wang W."/>
            <person name="Liu Z."/>
        </authorList>
    </citation>
    <scope>NUCLEOTIDE SEQUENCE</scope>
    <source>
        <strain evidence="2">BNCC115425</strain>
    </source>
</reference>